<name>A0A5K1JVZ7_9APHY</name>
<evidence type="ECO:0000313" key="2">
    <source>
        <dbReference type="EMBL" id="VWO96224.1"/>
    </source>
</evidence>
<proteinExistence type="predicted"/>
<sequence>MAPSLVDLTLEQSVPRLPSHTTQPPPARGPSVALPSLQTLRILCDTNDCVRFMDHLSINPAATMEITGNLGTDSGIKRLLEIVSAHASRSTALLASRISLPHPHTRSAISIRGYRDVDVRRLDLDELGDIDVTFDNLQPGDRPFAAALRGAGAIFSGVQYLSLVSENGSNVSWPSLFECVPSVETLEILGHPGPGFAEALFHLRDVQNGESSATSGPLLRLRELKLDDVYFRRWDGASWSHGGEFFDKLLDWTILRCNHGIPLERLQVWQCRYATVKDIHRLREIVVEVDWDMWEQESDEDEDEDDDDDFYAHHHPMYGWY</sequence>
<evidence type="ECO:0000256" key="1">
    <source>
        <dbReference type="SAM" id="MobiDB-lite"/>
    </source>
</evidence>
<dbReference type="AlphaFoldDB" id="A0A5K1JVZ7"/>
<dbReference type="GO" id="GO:0004497">
    <property type="term" value="F:monooxygenase activity"/>
    <property type="evidence" value="ECO:0007669"/>
    <property type="project" value="UniProtKB-KW"/>
</dbReference>
<organism evidence="2">
    <name type="scientific">Ganoderma boninense</name>
    <dbReference type="NCBI Taxonomy" id="34458"/>
    <lineage>
        <taxon>Eukaryota</taxon>
        <taxon>Fungi</taxon>
        <taxon>Dikarya</taxon>
        <taxon>Basidiomycota</taxon>
        <taxon>Agaricomycotina</taxon>
        <taxon>Agaricomycetes</taxon>
        <taxon>Polyporales</taxon>
        <taxon>Polyporaceae</taxon>
        <taxon>Ganoderma</taxon>
    </lineage>
</organism>
<reference evidence="2" key="1">
    <citation type="submission" date="2019-10" db="EMBL/GenBank/DDBJ databases">
        <authorList>
            <person name="Nor Muhammad N."/>
        </authorList>
    </citation>
    <scope>NUCLEOTIDE SEQUENCE</scope>
</reference>
<keyword evidence="2" id="KW-0503">Monooxygenase</keyword>
<keyword evidence="2" id="KW-0560">Oxidoreductase</keyword>
<feature type="region of interest" description="Disordered" evidence="1">
    <location>
        <begin position="11"/>
        <end position="31"/>
    </location>
</feature>
<accession>A0A5K1JVZ7</accession>
<gene>
    <name evidence="2" type="primary">E2EAF6</name>
</gene>
<protein>
    <submittedName>
        <fullName evidence="2">Cytochrome P450 monooxygenase CYP52X1</fullName>
    </submittedName>
</protein>
<dbReference type="EMBL" id="LR725467">
    <property type="protein sequence ID" value="VWO96224.1"/>
    <property type="molecule type" value="Genomic_DNA"/>
</dbReference>